<dbReference type="InterPro" id="IPR029063">
    <property type="entry name" value="SAM-dependent_MTases_sf"/>
</dbReference>
<sequence length="211" mass="24527">MSLCPLCQYDALSHFDEDNKRVYLRCSQCHLVVVPQRYLLSDEDEKNTYDQHRNDPDDIRYRHFLGRAVNPLLAQLPKHAQGLDFGCGSGPTISVMAAEAGITMNNYDLYYHHVPENLARSYDFITMTEVIEHIADARSLLKQLNTLLHAGGILAVMTKLVEQKQVFNQWYYKGDPTHICFYSIETFEWIAQHFGWRLEVIDIDVVFFHKN</sequence>
<accession>A0A553JIR7</accession>
<dbReference type="Gene3D" id="3.40.50.150">
    <property type="entry name" value="Vaccinia Virus protein VP39"/>
    <property type="match status" value="1"/>
</dbReference>
<gene>
    <name evidence="1" type="ORF">FN961_21230</name>
</gene>
<keyword evidence="1" id="KW-0808">Transferase</keyword>
<protein>
    <submittedName>
        <fullName evidence="1">Class I SAM-dependent methyltransferase</fullName>
    </submittedName>
</protein>
<dbReference type="OrthoDB" id="9791944at2"/>
<dbReference type="EMBL" id="VKGK01000035">
    <property type="protein sequence ID" value="TRY12352.1"/>
    <property type="molecule type" value="Genomic_DNA"/>
</dbReference>
<dbReference type="GO" id="GO:0032259">
    <property type="term" value="P:methylation"/>
    <property type="evidence" value="ECO:0007669"/>
    <property type="project" value="UniProtKB-KW"/>
</dbReference>
<dbReference type="RefSeq" id="WP_144042174.1">
    <property type="nucleotide sequence ID" value="NZ_BMPL01000035.1"/>
</dbReference>
<evidence type="ECO:0000313" key="1">
    <source>
        <dbReference type="EMBL" id="TRY12352.1"/>
    </source>
</evidence>
<dbReference type="Proteomes" id="UP000318126">
    <property type="component" value="Unassembled WGS sequence"/>
</dbReference>
<dbReference type="GO" id="GO:0008168">
    <property type="term" value="F:methyltransferase activity"/>
    <property type="evidence" value="ECO:0007669"/>
    <property type="project" value="UniProtKB-KW"/>
</dbReference>
<name>A0A553JIR7_SHEHA</name>
<dbReference type="AlphaFoldDB" id="A0A553JIR7"/>
<proteinExistence type="predicted"/>
<reference evidence="2" key="1">
    <citation type="submission" date="2019-07" db="EMBL/GenBank/DDBJ databases">
        <title>Shewanella sp. YLB-08 draft genomic sequence.</title>
        <authorList>
            <person name="Yu L."/>
        </authorList>
    </citation>
    <scope>NUCLEOTIDE SEQUENCE [LARGE SCALE GENOMIC DNA]</scope>
    <source>
        <strain evidence="2">JCM 20706</strain>
    </source>
</reference>
<keyword evidence="2" id="KW-1185">Reference proteome</keyword>
<organism evidence="1 2">
    <name type="scientific">Shewanella hanedai</name>
    <name type="common">Alteromonas hanedai</name>
    <dbReference type="NCBI Taxonomy" id="25"/>
    <lineage>
        <taxon>Bacteria</taxon>
        <taxon>Pseudomonadati</taxon>
        <taxon>Pseudomonadota</taxon>
        <taxon>Gammaproteobacteria</taxon>
        <taxon>Alteromonadales</taxon>
        <taxon>Shewanellaceae</taxon>
        <taxon>Shewanella</taxon>
    </lineage>
</organism>
<dbReference type="Pfam" id="PF13489">
    <property type="entry name" value="Methyltransf_23"/>
    <property type="match status" value="1"/>
</dbReference>
<dbReference type="SUPFAM" id="SSF53335">
    <property type="entry name" value="S-adenosyl-L-methionine-dependent methyltransferases"/>
    <property type="match status" value="1"/>
</dbReference>
<evidence type="ECO:0000313" key="2">
    <source>
        <dbReference type="Proteomes" id="UP000318126"/>
    </source>
</evidence>
<comment type="caution">
    <text evidence="1">The sequence shown here is derived from an EMBL/GenBank/DDBJ whole genome shotgun (WGS) entry which is preliminary data.</text>
</comment>
<keyword evidence="1" id="KW-0489">Methyltransferase</keyword>